<reference evidence="2 3" key="1">
    <citation type="submission" date="2016-07" db="EMBL/GenBank/DDBJ databases">
        <title>Caryophanon latum genome sequencing.</title>
        <authorList>
            <person name="Verma A."/>
            <person name="Pal Y."/>
            <person name="Krishnamurthi S."/>
        </authorList>
    </citation>
    <scope>NUCLEOTIDE SEQUENCE [LARGE SCALE GENOMIC DNA]</scope>
    <source>
        <strain evidence="2 3">DSM 14151</strain>
    </source>
</reference>
<keyword evidence="1" id="KW-0175">Coiled coil</keyword>
<evidence type="ECO:0000313" key="2">
    <source>
        <dbReference type="EMBL" id="OCS90785.1"/>
    </source>
</evidence>
<protein>
    <recommendedName>
        <fullName evidence="4">HTH merR-type domain-containing protein</fullName>
    </recommendedName>
</protein>
<dbReference type="Proteomes" id="UP000093482">
    <property type="component" value="Unassembled WGS sequence"/>
</dbReference>
<sequence>MTATYALHQLAPLLQIEEQAILHYIDLVRQQGYTFFDSEQNEQFSADDVKFLQTVLMLEREHGFQTTEAIRLVLSPTFDITTLEKPEKRLQTLPKSDESVHHLSQSIELLATHISKVELQNEQLLKIIEAQQTQQEALFEQNEILKQQLQLLSTSIGDQGEQQKNTRQLDRLEQQNAAVMNLLNRVNTQLHDQEIAKHEEQKQQVEVGFFKRLFSKL</sequence>
<evidence type="ECO:0008006" key="4">
    <source>
        <dbReference type="Google" id="ProtNLM"/>
    </source>
</evidence>
<dbReference type="AlphaFoldDB" id="A0A1C0YUE4"/>
<comment type="caution">
    <text evidence="2">The sequence shown here is derived from an EMBL/GenBank/DDBJ whole genome shotgun (WGS) entry which is preliminary data.</text>
</comment>
<proteinExistence type="predicted"/>
<evidence type="ECO:0000256" key="1">
    <source>
        <dbReference type="SAM" id="Coils"/>
    </source>
</evidence>
<dbReference type="RefSeq" id="WP_066464186.1">
    <property type="nucleotide sequence ID" value="NZ_MATO01000034.1"/>
</dbReference>
<accession>A0A1C0YUE4</accession>
<organism evidence="2 3">
    <name type="scientific">Caryophanon latum</name>
    <dbReference type="NCBI Taxonomy" id="33977"/>
    <lineage>
        <taxon>Bacteria</taxon>
        <taxon>Bacillati</taxon>
        <taxon>Bacillota</taxon>
        <taxon>Bacilli</taxon>
        <taxon>Bacillales</taxon>
        <taxon>Caryophanaceae</taxon>
        <taxon>Caryophanon</taxon>
    </lineage>
</organism>
<dbReference type="EMBL" id="MATO01000034">
    <property type="protein sequence ID" value="OCS90785.1"/>
    <property type="molecule type" value="Genomic_DNA"/>
</dbReference>
<gene>
    <name evidence="2" type="ORF">A6K76_01670</name>
</gene>
<evidence type="ECO:0000313" key="3">
    <source>
        <dbReference type="Proteomes" id="UP000093482"/>
    </source>
</evidence>
<dbReference type="OrthoDB" id="2456581at2"/>
<keyword evidence="3" id="KW-1185">Reference proteome</keyword>
<name>A0A1C0YUE4_9BACL</name>
<feature type="coiled-coil region" evidence="1">
    <location>
        <begin position="114"/>
        <end position="189"/>
    </location>
</feature>